<dbReference type="GO" id="GO:0009097">
    <property type="term" value="P:isoleucine biosynthetic process"/>
    <property type="evidence" value="ECO:0007669"/>
    <property type="project" value="TreeGrafter"/>
</dbReference>
<reference evidence="7" key="1">
    <citation type="submission" date="2016-05" db="EMBL/GenBank/DDBJ databases">
        <authorList>
            <person name="Baek K."/>
            <person name="Yang S.-J."/>
        </authorList>
    </citation>
    <scope>NUCLEOTIDE SEQUENCE [LARGE SCALE GENOMIC DNA]</scope>
    <source>
        <strain evidence="7">ST58-10</strain>
    </source>
</reference>
<dbReference type="RefSeq" id="WP_067383684.1">
    <property type="nucleotide sequence ID" value="NZ_CP015839.1"/>
</dbReference>
<dbReference type="EC" id="4.3.1.18" evidence="4"/>
<dbReference type="InterPro" id="IPR050147">
    <property type="entry name" value="Ser/Thr_Dehydratase"/>
</dbReference>
<dbReference type="GO" id="GO:0016836">
    <property type="term" value="F:hydro-lyase activity"/>
    <property type="evidence" value="ECO:0007669"/>
    <property type="project" value="UniProtKB-UniRule"/>
</dbReference>
<evidence type="ECO:0000256" key="1">
    <source>
        <dbReference type="ARBA" id="ARBA00001933"/>
    </source>
</evidence>
<dbReference type="SUPFAM" id="SSF53686">
    <property type="entry name" value="Tryptophan synthase beta subunit-like PLP-dependent enzymes"/>
    <property type="match status" value="1"/>
</dbReference>
<comment type="cofactor">
    <cofactor evidence="1 4">
        <name>pyridoxal 5'-phosphate</name>
        <dbReference type="ChEBI" id="CHEBI:597326"/>
    </cofactor>
</comment>
<evidence type="ECO:0000256" key="3">
    <source>
        <dbReference type="ARBA" id="ARBA00023239"/>
    </source>
</evidence>
<accession>A0A1A9EZM7</accession>
<dbReference type="InterPro" id="IPR011780">
    <property type="entry name" value="D_Ser_am_lyase"/>
</dbReference>
<gene>
    <name evidence="4" type="primary">dsdA</name>
    <name evidence="6" type="ORF">A8C75_14285</name>
</gene>
<dbReference type="GO" id="GO:0008721">
    <property type="term" value="F:D-serine ammonia-lyase activity"/>
    <property type="evidence" value="ECO:0007669"/>
    <property type="project" value="UniProtKB-EC"/>
</dbReference>
<evidence type="ECO:0000256" key="4">
    <source>
        <dbReference type="HAMAP-Rule" id="MF_01030"/>
    </source>
</evidence>
<sequence>MVPIQDASSIAHRLSLGKPLFWLNPACAHDAPHPELEEIEAAAARLQRCAPLLAQLFPELAADNGLIESPLLAVPALQQALALPGRLLLKADHDLPVAGSVKARGGFHEVLCHAESLALDAGILHSIDDDYLKLASPEARALFAQHLLGVASTGNLGLSIGVIGAALGFDTCVHMSSDAKEWKKQRLRNFGVRVIEHSSDYSAAVAAGRADTEANPRGYFVDDENSPRLFYGYAVAALRLRDQLARAGIPVDAEHPLMAYIPCGVGGAPGGICFGLKQVFGNAVHCFFAEPAEAPCVLLGVQDPSIPSVYDIGLSCQTDADGLAVGLASEWVCTRIRTLLAGVYTVTDESLYQDLYRLQSTEQIAIEPSAAAGIQGPARLLSQGADYLGARGLESRLAQATQLIWTTGGRLVPDEEYKKFLERGKIASNETLTD</sequence>
<feature type="modified residue" description="N6-(pyridoxal phosphate)lysine" evidence="4">
    <location>
        <position position="102"/>
    </location>
</feature>
<dbReference type="Pfam" id="PF00291">
    <property type="entry name" value="PALP"/>
    <property type="match status" value="1"/>
</dbReference>
<comment type="similarity">
    <text evidence="4">Belongs to the serine/threonine dehydratase family. DsdA subfamily.</text>
</comment>
<comment type="catalytic activity">
    <reaction evidence="4">
        <text>D-serine = pyruvate + NH4(+)</text>
        <dbReference type="Rhea" id="RHEA:13977"/>
        <dbReference type="ChEBI" id="CHEBI:15361"/>
        <dbReference type="ChEBI" id="CHEBI:28938"/>
        <dbReference type="ChEBI" id="CHEBI:35247"/>
        <dbReference type="EC" id="4.3.1.18"/>
    </reaction>
</comment>
<dbReference type="Gene3D" id="3.40.50.1100">
    <property type="match status" value="2"/>
</dbReference>
<dbReference type="NCBIfam" id="TIGR02035">
    <property type="entry name" value="D_Ser_am_lyase"/>
    <property type="match status" value="1"/>
</dbReference>
<organism evidence="6 7">
    <name type="scientific">Marinobacterium aestuarii</name>
    <dbReference type="NCBI Taxonomy" id="1821621"/>
    <lineage>
        <taxon>Bacteria</taxon>
        <taxon>Pseudomonadati</taxon>
        <taxon>Pseudomonadota</taxon>
        <taxon>Gammaproteobacteria</taxon>
        <taxon>Oceanospirillales</taxon>
        <taxon>Oceanospirillaceae</taxon>
        <taxon>Marinobacterium</taxon>
    </lineage>
</organism>
<proteinExistence type="inferred from homology"/>
<dbReference type="Proteomes" id="UP000078070">
    <property type="component" value="Chromosome"/>
</dbReference>
<protein>
    <recommendedName>
        <fullName evidence="4">Probable D-serine dehydratase</fullName>
        <ecNumber evidence="4">4.3.1.18</ecNumber>
    </recommendedName>
    <alternativeName>
        <fullName evidence="4">D-serine deaminase</fullName>
        <shortName evidence="4">DSD</shortName>
    </alternativeName>
</protein>
<dbReference type="KEGG" id="mars:A8C75_14285"/>
<feature type="domain" description="Tryptophan synthase beta chain-like PALP" evidence="5">
    <location>
        <begin position="67"/>
        <end position="379"/>
    </location>
</feature>
<evidence type="ECO:0000256" key="2">
    <source>
        <dbReference type="ARBA" id="ARBA00022898"/>
    </source>
</evidence>
<evidence type="ECO:0000313" key="7">
    <source>
        <dbReference type="Proteomes" id="UP000078070"/>
    </source>
</evidence>
<dbReference type="AlphaFoldDB" id="A0A1A9EZM7"/>
<dbReference type="PANTHER" id="PTHR48078">
    <property type="entry name" value="THREONINE DEHYDRATASE, MITOCHONDRIAL-RELATED"/>
    <property type="match status" value="1"/>
</dbReference>
<dbReference type="HAMAP" id="MF_01030">
    <property type="entry name" value="D_Ser_dehydrat"/>
    <property type="match status" value="1"/>
</dbReference>
<dbReference type="PANTHER" id="PTHR48078:SF9">
    <property type="entry name" value="D-SERINE DEHYDRATASE"/>
    <property type="match status" value="1"/>
</dbReference>
<dbReference type="InterPro" id="IPR036052">
    <property type="entry name" value="TrpB-like_PALP_sf"/>
</dbReference>
<dbReference type="GO" id="GO:0030170">
    <property type="term" value="F:pyridoxal phosphate binding"/>
    <property type="evidence" value="ECO:0007669"/>
    <property type="project" value="InterPro"/>
</dbReference>
<keyword evidence="2 4" id="KW-0663">Pyridoxal phosphate</keyword>
<keyword evidence="7" id="KW-1185">Reference proteome</keyword>
<dbReference type="EMBL" id="CP015839">
    <property type="protein sequence ID" value="ANG63524.1"/>
    <property type="molecule type" value="Genomic_DNA"/>
</dbReference>
<keyword evidence="3 4" id="KW-0456">Lyase</keyword>
<dbReference type="NCBIfam" id="NF002823">
    <property type="entry name" value="PRK02991.1"/>
    <property type="match status" value="1"/>
</dbReference>
<name>A0A1A9EZM7_9GAMM</name>
<evidence type="ECO:0000313" key="6">
    <source>
        <dbReference type="EMBL" id="ANG63524.1"/>
    </source>
</evidence>
<dbReference type="GO" id="GO:0036088">
    <property type="term" value="P:D-serine catabolic process"/>
    <property type="evidence" value="ECO:0007669"/>
    <property type="project" value="TreeGrafter"/>
</dbReference>
<reference evidence="6 7" key="2">
    <citation type="journal article" date="2018" name="Int. J. Syst. Evol. Microbiol.">
        <title>Marinobacterium aestuarii sp. nov., a benzene-degrading marine bacterium isolated from estuary sediment.</title>
        <authorList>
            <person name="Bae S.S."/>
            <person name="Jung J."/>
            <person name="Chung D."/>
            <person name="Baek K."/>
        </authorList>
    </citation>
    <scope>NUCLEOTIDE SEQUENCE [LARGE SCALE GENOMIC DNA]</scope>
    <source>
        <strain evidence="6 7">ST58-10</strain>
    </source>
</reference>
<dbReference type="STRING" id="1821621.A8C75_14285"/>
<dbReference type="InterPro" id="IPR001926">
    <property type="entry name" value="TrpB-like_PALP"/>
</dbReference>
<evidence type="ECO:0000259" key="5">
    <source>
        <dbReference type="Pfam" id="PF00291"/>
    </source>
</evidence>